<keyword evidence="4" id="KW-1015">Disulfide bond</keyword>
<evidence type="ECO:0000313" key="8">
    <source>
        <dbReference type="EMBL" id="KAK4019902.1"/>
    </source>
</evidence>
<dbReference type="EMBL" id="JAOYFB010000036">
    <property type="protein sequence ID" value="KAK4019902.1"/>
    <property type="molecule type" value="Genomic_DNA"/>
</dbReference>
<evidence type="ECO:0000256" key="1">
    <source>
        <dbReference type="ARBA" id="ARBA00022669"/>
    </source>
</evidence>
<dbReference type="PROSITE" id="PS50940">
    <property type="entry name" value="CHIT_BIND_II"/>
    <property type="match status" value="3"/>
</dbReference>
<dbReference type="InterPro" id="IPR051940">
    <property type="entry name" value="Chitin_bind-dev_reg"/>
</dbReference>
<keyword evidence="5" id="KW-0325">Glycoprotein</keyword>
<keyword evidence="2" id="KW-0732">Signal</keyword>
<evidence type="ECO:0000256" key="3">
    <source>
        <dbReference type="ARBA" id="ARBA00022737"/>
    </source>
</evidence>
<reference evidence="8 9" key="1">
    <citation type="journal article" date="2023" name="Nucleic Acids Res.">
        <title>The hologenome of Daphnia magna reveals possible DNA methylation and microbiome-mediated evolution of the host genome.</title>
        <authorList>
            <person name="Chaturvedi A."/>
            <person name="Li X."/>
            <person name="Dhandapani V."/>
            <person name="Marshall H."/>
            <person name="Kissane S."/>
            <person name="Cuenca-Cambronero M."/>
            <person name="Asole G."/>
            <person name="Calvet F."/>
            <person name="Ruiz-Romero M."/>
            <person name="Marangio P."/>
            <person name="Guigo R."/>
            <person name="Rago D."/>
            <person name="Mirbahai L."/>
            <person name="Eastwood N."/>
            <person name="Colbourne J.K."/>
            <person name="Zhou J."/>
            <person name="Mallon E."/>
            <person name="Orsini L."/>
        </authorList>
    </citation>
    <scope>NUCLEOTIDE SEQUENCE [LARGE SCALE GENOMIC DNA]</scope>
    <source>
        <strain evidence="8">LRV0_1</strain>
    </source>
</reference>
<protein>
    <recommendedName>
        <fullName evidence="7">Chitin-binding type-2 domain-containing protein</fullName>
    </recommendedName>
</protein>
<feature type="region of interest" description="Disordered" evidence="6">
    <location>
        <begin position="107"/>
        <end position="138"/>
    </location>
</feature>
<dbReference type="PANTHER" id="PTHR23301:SF0">
    <property type="entry name" value="CHITIN-BINDING TYPE-2 DOMAIN-CONTAINING PROTEIN-RELATED"/>
    <property type="match status" value="1"/>
</dbReference>
<keyword evidence="9" id="KW-1185">Reference proteome</keyword>
<dbReference type="PANTHER" id="PTHR23301">
    <property type="entry name" value="CHITIN BINDING PERITROPHIN-A"/>
    <property type="match status" value="1"/>
</dbReference>
<dbReference type="SMART" id="SM00494">
    <property type="entry name" value="ChtBD2"/>
    <property type="match status" value="3"/>
</dbReference>
<dbReference type="SUPFAM" id="SSF57625">
    <property type="entry name" value="Invertebrate chitin-binding proteins"/>
    <property type="match status" value="3"/>
</dbReference>
<dbReference type="InterPro" id="IPR036508">
    <property type="entry name" value="Chitin-bd_dom_sf"/>
</dbReference>
<dbReference type="Pfam" id="PF01607">
    <property type="entry name" value="CBM_14"/>
    <property type="match status" value="3"/>
</dbReference>
<feature type="domain" description="Chitin-binding type-2" evidence="7">
    <location>
        <begin position="198"/>
        <end position="252"/>
    </location>
</feature>
<accession>A0ABR0A433</accession>
<feature type="compositionally biased region" description="Low complexity" evidence="6">
    <location>
        <begin position="107"/>
        <end position="135"/>
    </location>
</feature>
<comment type="caution">
    <text evidence="8">The sequence shown here is derived from an EMBL/GenBank/DDBJ whole genome shotgun (WGS) entry which is preliminary data.</text>
</comment>
<sequence>MFQTFQAQRTSAPHFEMKTILATALVLIFSQVTSGLGVLPSLRKQVFENFVCPQPDGVFPSEICTDYYLCVDGVAYLQHCPGDSVYDPTTQVCILYGSCQNPPTQPTVASTVTTERPTTTVASTTTTTRSSTTSSPTPPGFVCPESNGFFPNPEMPCSASYYTCISGISYLSYCPEGSVFDPVTLICVSADSASCSQEFECPADNGSFPVPGECTSVFYTCISGKPYEQNCPTGYIFDPITLKCVPEENASC</sequence>
<keyword evidence="1" id="KW-0147">Chitin-binding</keyword>
<evidence type="ECO:0000256" key="4">
    <source>
        <dbReference type="ARBA" id="ARBA00023157"/>
    </source>
</evidence>
<evidence type="ECO:0000313" key="9">
    <source>
        <dbReference type="Proteomes" id="UP001234178"/>
    </source>
</evidence>
<dbReference type="InterPro" id="IPR002557">
    <property type="entry name" value="Chitin-bd_dom"/>
</dbReference>
<gene>
    <name evidence="8" type="ORF">OUZ56_001903</name>
</gene>
<evidence type="ECO:0000256" key="2">
    <source>
        <dbReference type="ARBA" id="ARBA00022729"/>
    </source>
</evidence>
<dbReference type="Gene3D" id="2.170.140.10">
    <property type="entry name" value="Chitin binding domain"/>
    <property type="match status" value="3"/>
</dbReference>
<evidence type="ECO:0000256" key="5">
    <source>
        <dbReference type="ARBA" id="ARBA00023180"/>
    </source>
</evidence>
<organism evidence="8 9">
    <name type="scientific">Daphnia magna</name>
    <dbReference type="NCBI Taxonomy" id="35525"/>
    <lineage>
        <taxon>Eukaryota</taxon>
        <taxon>Metazoa</taxon>
        <taxon>Ecdysozoa</taxon>
        <taxon>Arthropoda</taxon>
        <taxon>Crustacea</taxon>
        <taxon>Branchiopoda</taxon>
        <taxon>Diplostraca</taxon>
        <taxon>Cladocera</taxon>
        <taxon>Anomopoda</taxon>
        <taxon>Daphniidae</taxon>
        <taxon>Daphnia</taxon>
    </lineage>
</organism>
<dbReference type="Proteomes" id="UP001234178">
    <property type="component" value="Unassembled WGS sequence"/>
</dbReference>
<name>A0ABR0A433_9CRUS</name>
<evidence type="ECO:0000256" key="6">
    <source>
        <dbReference type="SAM" id="MobiDB-lite"/>
    </source>
</evidence>
<feature type="domain" description="Chitin-binding type-2" evidence="7">
    <location>
        <begin position="140"/>
        <end position="197"/>
    </location>
</feature>
<keyword evidence="3" id="KW-0677">Repeat</keyword>
<proteinExistence type="predicted"/>
<evidence type="ECO:0000259" key="7">
    <source>
        <dbReference type="PROSITE" id="PS50940"/>
    </source>
</evidence>
<feature type="domain" description="Chitin-binding type-2" evidence="7">
    <location>
        <begin position="49"/>
        <end position="101"/>
    </location>
</feature>